<evidence type="ECO:0000313" key="1">
    <source>
        <dbReference type="EMBL" id="AAS43907.1"/>
    </source>
</evidence>
<dbReference type="HOGENOM" id="CLU_1507677_0_0_9"/>
<evidence type="ECO:0000313" key="2">
    <source>
        <dbReference type="Proteomes" id="UP000002527"/>
    </source>
</evidence>
<accession>Q72YL5</accession>
<dbReference type="Proteomes" id="UP000002527">
    <property type="component" value="Chromosome"/>
</dbReference>
<organism evidence="1 2">
    <name type="scientific">Bacillus cereus (strain ATCC 10987 / NRS 248)</name>
    <dbReference type="NCBI Taxonomy" id="222523"/>
    <lineage>
        <taxon>Bacteria</taxon>
        <taxon>Bacillati</taxon>
        <taxon>Bacillota</taxon>
        <taxon>Bacilli</taxon>
        <taxon>Bacillales</taxon>
        <taxon>Bacillaceae</taxon>
        <taxon>Bacillus</taxon>
        <taxon>Bacillus cereus group</taxon>
    </lineage>
</organism>
<dbReference type="AlphaFoldDB" id="Q72YL5"/>
<sequence length="178" mass="18964">MAKTRLPVALERTCIIIPPLAASKIYCFGELSAFCTYGRATAQALSAAVLPTFETNTLNAPRTIAGNISCLTTNSPVKGFFSTTDSTLSLLTSSSSCKKTGSFTKNPYSFSKFSKSNSEVSTFDKSMPRLISGIYSVTIPSSSVSILASAIDGKVKLSNNAAEIIPVINFFFIYHSPS</sequence>
<gene>
    <name evidence="1" type="ordered locus">BCE_5006</name>
</gene>
<reference evidence="1 2" key="1">
    <citation type="journal article" date="2004" name="Nucleic Acids Res.">
        <title>The genome sequence of Bacillus cereus ATCC 10987 reveals metabolic adaptations and a large plasmid related to Bacillus anthracis pXO1.</title>
        <authorList>
            <person name="Rasko D.A."/>
            <person name="Ravel J."/>
            <person name="Okstad O.A."/>
            <person name="Helgason E."/>
            <person name="Cer R.Z."/>
            <person name="Jiang L."/>
            <person name="Shores K.A."/>
            <person name="Fouts D.E."/>
            <person name="Tourasse N.J."/>
            <person name="Angiuoli S.V."/>
            <person name="Kolonay J."/>
            <person name="Nelson W.C."/>
            <person name="Kolsto A.-B."/>
            <person name="Fraser C.M."/>
            <person name="Read T.D."/>
        </authorList>
    </citation>
    <scope>NUCLEOTIDE SEQUENCE [LARGE SCALE GENOMIC DNA]</scope>
    <source>
        <strain evidence="2">ATCC 10987 / NRS 248</strain>
    </source>
</reference>
<dbReference type="KEGG" id="bca:BCE_5006"/>
<protein>
    <submittedName>
        <fullName evidence="1">Uncharacterized protein</fullName>
    </submittedName>
</protein>
<proteinExistence type="predicted"/>
<name>Q72YL5_BACC1</name>
<dbReference type="EMBL" id="AE017194">
    <property type="protein sequence ID" value="AAS43907.1"/>
    <property type="molecule type" value="Genomic_DNA"/>
</dbReference>